<dbReference type="EMBL" id="JAQJJG010000016">
    <property type="protein sequence ID" value="MDN5124373.1"/>
    <property type="molecule type" value="Genomic_DNA"/>
</dbReference>
<dbReference type="RefSeq" id="WP_301371187.1">
    <property type="nucleotide sequence ID" value="NZ_JAQJJF010000008.1"/>
</dbReference>
<evidence type="ECO:0000313" key="3">
    <source>
        <dbReference type="EMBL" id="MDN5124373.1"/>
    </source>
</evidence>
<dbReference type="Pfam" id="PF20157">
    <property type="entry name" value="Maf_flag10_N"/>
    <property type="match status" value="1"/>
</dbReference>
<proteinExistence type="predicted"/>
<protein>
    <submittedName>
        <fullName evidence="3">DUF115 domain-containing protein</fullName>
    </submittedName>
</protein>
<dbReference type="PANTHER" id="PTHR41786">
    <property type="entry name" value="MOTILITY ACCESSORY FACTOR MAF"/>
    <property type="match status" value="1"/>
</dbReference>
<gene>
    <name evidence="3" type="ORF">PJV93_10685</name>
</gene>
<comment type="caution">
    <text evidence="3">The sequence shown here is derived from an EMBL/GenBank/DDBJ whole genome shotgun (WGS) entry which is preliminary data.</text>
</comment>
<name>A0AAW7QDA8_9BACT</name>
<dbReference type="PANTHER" id="PTHR41786:SF1">
    <property type="entry name" value="6-HYDROXYMETHYLPTERIN DIPHOSPHOKINASE MPTE-LIKE DOMAIN-CONTAINING PROTEIN"/>
    <property type="match status" value="1"/>
</dbReference>
<reference evidence="3" key="1">
    <citation type="journal article" date="2023" name="Microorganisms">
        <title>Genomic Characterization of Arcobacter butzleri Strains Isolated from Various Sources in Lithuania.</title>
        <authorList>
            <person name="Uljanovas D."/>
            <person name="Golz G."/>
            <person name="Fleischmann S."/>
            <person name="Kudirkiene E."/>
            <person name="Kasetiene N."/>
            <person name="Grineviciene A."/>
            <person name="Tamuleviciene E."/>
            <person name="Aksomaitiene J."/>
            <person name="Alter T."/>
            <person name="Malakauskas M."/>
        </authorList>
    </citation>
    <scope>NUCLEOTIDE SEQUENCE</scope>
    <source>
        <strain evidence="3">S41</strain>
    </source>
</reference>
<dbReference type="Proteomes" id="UP001170364">
    <property type="component" value="Unassembled WGS sequence"/>
</dbReference>
<evidence type="ECO:0000259" key="1">
    <source>
        <dbReference type="Pfam" id="PF01973"/>
    </source>
</evidence>
<organism evidence="3 4">
    <name type="scientific">Aliarcobacter butzleri</name>
    <dbReference type="NCBI Taxonomy" id="28197"/>
    <lineage>
        <taxon>Bacteria</taxon>
        <taxon>Pseudomonadati</taxon>
        <taxon>Campylobacterota</taxon>
        <taxon>Epsilonproteobacteria</taxon>
        <taxon>Campylobacterales</taxon>
        <taxon>Arcobacteraceae</taxon>
        <taxon>Aliarcobacter</taxon>
    </lineage>
</organism>
<reference evidence="3" key="2">
    <citation type="submission" date="2023-01" db="EMBL/GenBank/DDBJ databases">
        <authorList>
            <person name="Uljanovas D."/>
        </authorList>
    </citation>
    <scope>NUCLEOTIDE SEQUENCE</scope>
    <source>
        <strain evidence="3">S41</strain>
    </source>
</reference>
<evidence type="ECO:0000259" key="2">
    <source>
        <dbReference type="Pfam" id="PF20157"/>
    </source>
</evidence>
<dbReference type="InterPro" id="IPR045376">
    <property type="entry name" value="Maf_N"/>
</dbReference>
<dbReference type="Pfam" id="PF01973">
    <property type="entry name" value="MptE-like"/>
    <property type="match status" value="1"/>
</dbReference>
<dbReference type="AlphaFoldDB" id="A0AAW7QDA8"/>
<sequence length="675" mass="78933">MTQAQVELQNALTTTFLANLVFLSEYDSELYHRIDNLSKMIENGTYKERYNLEFVMENGDFDIFDTQTNTYLYDKNPKKINNNLVREIEFDGKKAIFNNEGYFKHRDNPTIDLNYKYKGEYSSLAQNFMKEYSFALNDYLDTYINKRYKSIKKFVFFGVFLGRHIPRIAQKIDASIYLVIESNLEIFRLSLFTVDYTILAKNNGVIFSIMEDLVDIEKKIVQFLNIGNLENYLIKFSSLGIGSKNMYELFLSHVYLRKASSYDFTRYLYTYVNKTTNVIKNEYKFLLFNKIKNDLDFFKNIPILYIAAGPSLDQNIEWIKENQDKFFIVTIGSVYNKLLNKGIKVDLVTTLDEQKWLKKKQFPDSLIEKIESNTVFLSSAVTTPKTLESLKNKNLFIFELYESFFLDNYCFDGFSIGEVTLDILLQLNAKNIYLVGLDLTVNQKTGDTHSSEAGSGISKIDLNKVKTTEQLNDKSIVSVKGNLLKEVKTIEFFYGSIKEVEKVLDKKDKDTNIYNLSQSGAYFEGSIPLNIKDLDISTLKVFDKNIFNFNNMLNKFSQIGLNIEEKKKFVKNVNFLQTSIKEQLNLIKESNFKCYGEFNDTILVLIQDIKNNDILTLYKILFNYYEIVVPFLNYHFNDMRINQEYKKVEKVKNIFTEQLDCLINDYVLSIERILK</sequence>
<accession>A0AAW7QDA8</accession>
<feature type="domain" description="6-hydroxymethylpterin diphosphokinase MptE-like" evidence="1">
    <location>
        <begin position="279"/>
        <end position="442"/>
    </location>
</feature>
<dbReference type="InterPro" id="IPR002826">
    <property type="entry name" value="MptE-like"/>
</dbReference>
<feature type="domain" description="Glycosyltransferase Maf N-terminal" evidence="2">
    <location>
        <begin position="16"/>
        <end position="200"/>
    </location>
</feature>
<evidence type="ECO:0000313" key="4">
    <source>
        <dbReference type="Proteomes" id="UP001170364"/>
    </source>
</evidence>